<sequence length="203" mass="23717">MKCLVNCDDSLDFNNNLIDYSDYSGNNNINTYTLINLTPNNNKEAYKRKRIFINAYWLCLPSQYSSLISSPTSLPHLVLPQLKQKQQLPSQTMKLSNMYENNQNGNNIIKKKLYRNNINNSNCDIKGIINCKRKYTNSIGYSSIDSEDDEDNSINNIYNHKIKKILFIYGKESGLNKHQFSLLNQRPLFDYENKTFLELLEYI</sequence>
<evidence type="ECO:0000313" key="1">
    <source>
        <dbReference type="EMBL" id="BDT62959.1"/>
    </source>
</evidence>
<dbReference type="EMBL" id="LC738879">
    <property type="protein sequence ID" value="BDT62959.1"/>
    <property type="molecule type" value="Genomic_DNA"/>
</dbReference>
<reference evidence="1" key="1">
    <citation type="submission" date="2022-10" db="EMBL/GenBank/DDBJ databases">
        <title>Genome sequences of endogenous nimaviruses in decapod crustaceans.</title>
        <authorList>
            <person name="Kawato S."/>
            <person name="Nozaki R."/>
            <person name="Kondo H."/>
            <person name="Hirono I."/>
        </authorList>
    </citation>
    <scope>NUCLEOTIDE SEQUENCE</scope>
    <source>
        <strain evidence="1">Ube2021</strain>
    </source>
</reference>
<protein>
    <submittedName>
        <fullName evidence="1">Uncharacterized protein</fullName>
    </submittedName>
</protein>
<accession>A0A9C7CE57</accession>
<name>A0A9C7CE57_9VIRU</name>
<organism evidence="1">
    <name type="scientific">Trachysalambria curvirostris majanivirus</name>
    <dbReference type="NCBI Taxonomy" id="2984281"/>
    <lineage>
        <taxon>Viruses</taxon>
        <taxon>Viruses incertae sedis</taxon>
        <taxon>Naldaviricetes</taxon>
        <taxon>Nimaviridae</taxon>
    </lineage>
</organism>
<proteinExistence type="predicted"/>